<gene>
    <name evidence="2" type="ORF">AVDCRST_MAG89-3267</name>
</gene>
<feature type="region of interest" description="Disordered" evidence="1">
    <location>
        <begin position="1"/>
        <end position="90"/>
    </location>
</feature>
<feature type="region of interest" description="Disordered" evidence="1">
    <location>
        <begin position="119"/>
        <end position="431"/>
    </location>
</feature>
<feature type="compositionally biased region" description="Basic residues" evidence="1">
    <location>
        <begin position="132"/>
        <end position="152"/>
    </location>
</feature>
<feature type="compositionally biased region" description="Basic and acidic residues" evidence="1">
    <location>
        <begin position="17"/>
        <end position="32"/>
    </location>
</feature>
<feature type="compositionally biased region" description="Low complexity" evidence="1">
    <location>
        <begin position="365"/>
        <end position="377"/>
    </location>
</feature>
<name>A0A6J4M8V7_9BACT</name>
<keyword evidence="2" id="KW-0413">Isomerase</keyword>
<dbReference type="EMBL" id="CADCTV010000681">
    <property type="protein sequence ID" value="CAA9353354.1"/>
    <property type="molecule type" value="Genomic_DNA"/>
</dbReference>
<dbReference type="EC" id="5.99.1.3" evidence="2"/>
<feature type="non-terminal residue" evidence="2">
    <location>
        <position position="431"/>
    </location>
</feature>
<sequence>GDPHPHAARPRSPAADRAGDARVVHRLLDERHRAARASRRARRPEAGASPHPVRHARGGAHPRPPVQEGGDRRGRRAGQVPPARRRLGLRCARPHGAGLFPALPAGGRAGQLRLHRRRRGGGLPLHRGAPFPHRRRAAGRHRPRHRRLRPQLRRPPQGAARPPRAPPQPAGQRLQRHRGGDEHQHPPAQHRRGGARRHPPAGPPRVHRRGADGARPGARLPHRRADRGEAGDPRGVRDGARARGDARPRLQGAEAERKGAARRHRDPVRHQQVAHHRADRGAHARRQGRRHLRSARRERPRGDPRRHRAEARRRRRQGDGPALQVDGAADHLRRDLAGAGQRRAARVLAQGDPGALPRPPHRGRGPPLRLGAGQGARRGAHPSRPAGGAQEDRRGGRHHPRLAQPRHGGEEAGKGPEAGRAAGRGHPQHAP</sequence>
<feature type="compositionally biased region" description="Basic and acidic residues" evidence="1">
    <location>
        <begin position="226"/>
        <end position="259"/>
    </location>
</feature>
<proteinExistence type="predicted"/>
<feature type="compositionally biased region" description="Basic residues" evidence="1">
    <location>
        <begin position="304"/>
        <end position="316"/>
    </location>
</feature>
<accession>A0A6J4M8V7</accession>
<dbReference type="AlphaFoldDB" id="A0A6J4M8V7"/>
<feature type="compositionally biased region" description="Basic residues" evidence="1">
    <location>
        <begin position="260"/>
        <end position="294"/>
    </location>
</feature>
<organism evidence="2">
    <name type="scientific">uncultured Gemmatimonadota bacterium</name>
    <dbReference type="NCBI Taxonomy" id="203437"/>
    <lineage>
        <taxon>Bacteria</taxon>
        <taxon>Pseudomonadati</taxon>
        <taxon>Gemmatimonadota</taxon>
        <taxon>environmental samples</taxon>
    </lineage>
</organism>
<feature type="non-terminal residue" evidence="2">
    <location>
        <position position="1"/>
    </location>
</feature>
<reference evidence="2" key="1">
    <citation type="submission" date="2020-02" db="EMBL/GenBank/DDBJ databases">
        <authorList>
            <person name="Meier V. D."/>
        </authorList>
    </citation>
    <scope>NUCLEOTIDE SEQUENCE</scope>
    <source>
        <strain evidence="2">AVDCRST_MAG89</strain>
    </source>
</reference>
<evidence type="ECO:0000256" key="1">
    <source>
        <dbReference type="SAM" id="MobiDB-lite"/>
    </source>
</evidence>
<dbReference type="GO" id="GO:0016853">
    <property type="term" value="F:isomerase activity"/>
    <property type="evidence" value="ECO:0007669"/>
    <property type="project" value="UniProtKB-KW"/>
</dbReference>
<feature type="compositionally biased region" description="Basic residues" evidence="1">
    <location>
        <begin position="188"/>
        <end position="199"/>
    </location>
</feature>
<evidence type="ECO:0000313" key="2">
    <source>
        <dbReference type="EMBL" id="CAA9353354.1"/>
    </source>
</evidence>
<protein>
    <submittedName>
        <fullName evidence="2">DNA gyrase subunit A</fullName>
        <ecNumber evidence="2">5.99.1.3</ecNumber>
    </submittedName>
</protein>
<feature type="compositionally biased region" description="Basic residues" evidence="1">
    <location>
        <begin position="33"/>
        <end position="42"/>
    </location>
</feature>